<accession>A0A6G7GQI9</accession>
<keyword evidence="1" id="KW-0732">Signal</keyword>
<name>A0A6G7GQI9_KUEST</name>
<gene>
    <name evidence="2" type="ORF">KsCSTR_24910</name>
</gene>
<proteinExistence type="predicted"/>
<sequence>MKIKLMMLHVTLFCFSVMPAYALEDNGIKDLRQTGKAFASVAREVSPSVVFIQHYFVKNH</sequence>
<reference evidence="2 3" key="1">
    <citation type="submission" date="2020-02" db="EMBL/GenBank/DDBJ databases">
        <title>Newly sequenced genome of strain CSTR1 showed variability in Candidatus Kuenenia stuttgartiensis genomes.</title>
        <authorList>
            <person name="Ding C."/>
            <person name="Adrian L."/>
        </authorList>
    </citation>
    <scope>NUCLEOTIDE SEQUENCE [LARGE SCALE GENOMIC DNA]</scope>
    <source>
        <strain evidence="2 3">CSTR1</strain>
    </source>
</reference>
<dbReference type="Proteomes" id="UP000501926">
    <property type="component" value="Chromosome"/>
</dbReference>
<feature type="signal peptide" evidence="1">
    <location>
        <begin position="1"/>
        <end position="22"/>
    </location>
</feature>
<dbReference type="RefSeq" id="WP_205713292.1">
    <property type="nucleotide sequence ID" value="NZ_CP049055.1"/>
</dbReference>
<organism evidence="2 3">
    <name type="scientific">Kuenenia stuttgartiensis</name>
    <dbReference type="NCBI Taxonomy" id="174633"/>
    <lineage>
        <taxon>Bacteria</taxon>
        <taxon>Pseudomonadati</taxon>
        <taxon>Planctomycetota</taxon>
        <taxon>Candidatus Brocadiia</taxon>
        <taxon>Candidatus Brocadiales</taxon>
        <taxon>Candidatus Brocadiaceae</taxon>
        <taxon>Candidatus Kuenenia</taxon>
    </lineage>
</organism>
<evidence type="ECO:0000313" key="2">
    <source>
        <dbReference type="EMBL" id="QII11870.1"/>
    </source>
</evidence>
<feature type="chain" id="PRO_5026025688" evidence="1">
    <location>
        <begin position="23"/>
        <end position="60"/>
    </location>
</feature>
<evidence type="ECO:0000256" key="1">
    <source>
        <dbReference type="SAM" id="SignalP"/>
    </source>
</evidence>
<dbReference type="AlphaFoldDB" id="A0A6G7GQI9"/>
<evidence type="ECO:0000313" key="3">
    <source>
        <dbReference type="Proteomes" id="UP000501926"/>
    </source>
</evidence>
<protein>
    <submittedName>
        <fullName evidence="2">Exported protein</fullName>
    </submittedName>
</protein>
<dbReference type="EMBL" id="CP049055">
    <property type="protein sequence ID" value="QII11870.1"/>
    <property type="molecule type" value="Genomic_DNA"/>
</dbReference>